<organism evidence="1 2">
    <name type="scientific">Xenorhabdus santafensis</name>
    <dbReference type="NCBI Taxonomy" id="2582833"/>
    <lineage>
        <taxon>Bacteria</taxon>
        <taxon>Pseudomonadati</taxon>
        <taxon>Pseudomonadota</taxon>
        <taxon>Gammaproteobacteria</taxon>
        <taxon>Enterobacterales</taxon>
        <taxon>Morganellaceae</taxon>
        <taxon>Xenorhabdus</taxon>
    </lineage>
</organism>
<dbReference type="Proteomes" id="UP001271890">
    <property type="component" value="Unassembled WGS sequence"/>
</dbReference>
<evidence type="ECO:0000313" key="2">
    <source>
        <dbReference type="Proteomes" id="UP001271890"/>
    </source>
</evidence>
<protein>
    <submittedName>
        <fullName evidence="1">Tail fiber assembly protein</fullName>
    </submittedName>
</protein>
<reference evidence="2" key="1">
    <citation type="journal article" date="2024" name="Toxins">
        <title>Genome Sequence Analysis of Native Xenorhabdus Strains Isolated from Entomopathogenic Nematodes in Argentina.</title>
        <authorList>
            <person name="Palma L."/>
            <person name="Frizzo L."/>
            <person name="Kaiser S."/>
            <person name="Berry C."/>
            <person name="Caballero P."/>
            <person name="Bode H.B."/>
            <person name="Del Valle E.E."/>
        </authorList>
    </citation>
    <scope>NUCLEOTIDE SEQUENCE [LARGE SCALE GENOMIC DNA]</scope>
    <source>
        <strain evidence="2">12</strain>
    </source>
</reference>
<dbReference type="PANTHER" id="PTHR34413:SF2">
    <property type="entry name" value="PROPHAGE TAIL FIBER ASSEMBLY PROTEIN HOMOLOG TFAE-RELATED"/>
    <property type="match status" value="1"/>
</dbReference>
<dbReference type="InterPro" id="IPR051220">
    <property type="entry name" value="TFA_Chaperone"/>
</dbReference>
<sequence>MYVYSAIKNSFFPKVLMQNYINSGNWPDDGIEVDEDIFSEFAGNIPPEGKIRVAGEDGLPRWADVAPPTKEEIQYQAEVKKKKLMVKTQNKIAPLQDAIDLRIATEEEELAYNELRKYRVMLNRVDCKTAPNIQWPEQPK</sequence>
<evidence type="ECO:0000313" key="1">
    <source>
        <dbReference type="EMBL" id="MDX7989451.1"/>
    </source>
</evidence>
<dbReference type="Pfam" id="PF02413">
    <property type="entry name" value="Caudo_TAP"/>
    <property type="match status" value="1"/>
</dbReference>
<comment type="caution">
    <text evidence="1">The sequence shown here is derived from an EMBL/GenBank/DDBJ whole genome shotgun (WGS) entry which is preliminary data.</text>
</comment>
<name>A0ABU4SF72_9GAMM</name>
<dbReference type="RefSeq" id="WP_319931821.1">
    <property type="nucleotide sequence ID" value="NZ_VCDN01000171.1"/>
</dbReference>
<dbReference type="EMBL" id="VCDN01000171">
    <property type="protein sequence ID" value="MDX7989451.1"/>
    <property type="molecule type" value="Genomic_DNA"/>
</dbReference>
<proteinExistence type="predicted"/>
<gene>
    <name evidence="1" type="ORF">FE392_19550</name>
</gene>
<dbReference type="PANTHER" id="PTHR34413">
    <property type="entry name" value="PROPHAGE TAIL FIBER ASSEMBLY PROTEIN HOMOLOG TFAE-RELATED-RELATED"/>
    <property type="match status" value="1"/>
</dbReference>
<accession>A0ABU4SF72</accession>
<keyword evidence="2" id="KW-1185">Reference proteome</keyword>
<dbReference type="InterPro" id="IPR003458">
    <property type="entry name" value="Phage_T4_Gp38_tail_assem"/>
</dbReference>